<dbReference type="EMBL" id="JAAMFI010000001">
    <property type="protein sequence ID" value="MBS9334790.1"/>
    <property type="molecule type" value="Genomic_DNA"/>
</dbReference>
<feature type="coiled-coil region" evidence="1">
    <location>
        <begin position="16"/>
        <end position="54"/>
    </location>
</feature>
<keyword evidence="1" id="KW-0175">Coiled coil</keyword>
<evidence type="ECO:0000313" key="2">
    <source>
        <dbReference type="EMBL" id="MBS9334790.1"/>
    </source>
</evidence>
<protein>
    <submittedName>
        <fullName evidence="2">Uncharacterized protein</fullName>
    </submittedName>
</protein>
<evidence type="ECO:0000256" key="1">
    <source>
        <dbReference type="SAM" id="Coils"/>
    </source>
</evidence>
<keyword evidence="3" id="KW-1185">Reference proteome</keyword>
<proteinExistence type="predicted"/>
<gene>
    <name evidence="2" type="ORF">G6R27_01900</name>
</gene>
<name>A0ABS5QQL0_9LACO</name>
<comment type="caution">
    <text evidence="2">The sequence shown here is derived from an EMBL/GenBank/DDBJ whole genome shotgun (WGS) entry which is preliminary data.</text>
</comment>
<accession>A0ABS5QQL0</accession>
<sequence>MAFENVKRIITQLKEINALQKQAKKQGATLQRAIKDSQKDIEAIKRDVNRYQFKIKGPLARIQETLAKHDS</sequence>
<dbReference type="Proteomes" id="UP001519418">
    <property type="component" value="Unassembled WGS sequence"/>
</dbReference>
<organism evidence="2 3">
    <name type="scientific">Fructobacillus papyriferae</name>
    <dbReference type="NCBI Taxonomy" id="2713171"/>
    <lineage>
        <taxon>Bacteria</taxon>
        <taxon>Bacillati</taxon>
        <taxon>Bacillota</taxon>
        <taxon>Bacilli</taxon>
        <taxon>Lactobacillales</taxon>
        <taxon>Lactobacillaceae</taxon>
        <taxon>Fructobacillus</taxon>
    </lineage>
</organism>
<evidence type="ECO:0000313" key="3">
    <source>
        <dbReference type="Proteomes" id="UP001519418"/>
    </source>
</evidence>
<dbReference type="RefSeq" id="WP_213819391.1">
    <property type="nucleotide sequence ID" value="NZ_JAAMFI010000001.1"/>
</dbReference>
<reference evidence="2 3" key="1">
    <citation type="submission" date="2020-02" db="EMBL/GenBank/DDBJ databases">
        <title>Fructobacillus sp. isolated from paper mulberry of Taiwan.</title>
        <authorList>
            <person name="Lin S.-T."/>
        </authorList>
    </citation>
    <scope>NUCLEOTIDE SEQUENCE [LARGE SCALE GENOMIC DNA]</scope>
    <source>
        <strain evidence="2 3">M1-10</strain>
    </source>
</reference>